<name>A0A0D8FXV0_9ACTN</name>
<dbReference type="GO" id="GO:0046872">
    <property type="term" value="F:metal ion binding"/>
    <property type="evidence" value="ECO:0007669"/>
    <property type="project" value="UniProtKB-KW"/>
</dbReference>
<evidence type="ECO:0000256" key="1">
    <source>
        <dbReference type="ARBA" id="ARBA00001974"/>
    </source>
</evidence>
<proteinExistence type="predicted"/>
<dbReference type="Pfam" id="PF00175">
    <property type="entry name" value="NAD_binding_1"/>
    <property type="match status" value="1"/>
</dbReference>
<gene>
    <name evidence="13" type="primary">boxA</name>
    <name evidence="13" type="ORF">FEAC_00400</name>
</gene>
<dbReference type="eggNOG" id="COG1149">
    <property type="taxonomic scope" value="Bacteria"/>
</dbReference>
<evidence type="ECO:0000256" key="10">
    <source>
        <dbReference type="PIRSR" id="PIRSR000361-1"/>
    </source>
</evidence>
<dbReference type="InterPro" id="IPR017896">
    <property type="entry name" value="4Fe4S_Fe-S-bd"/>
</dbReference>
<feature type="binding site" evidence="10">
    <location>
        <position position="217"/>
    </location>
    <ligand>
        <name>NADP(+)</name>
        <dbReference type="ChEBI" id="CHEBI:58349"/>
    </ligand>
</feature>
<dbReference type="InterPro" id="IPR017634">
    <property type="entry name" value="Benzoyl_CoA_Oase_BoxA"/>
</dbReference>
<dbReference type="PROSITE" id="PS51384">
    <property type="entry name" value="FAD_FR"/>
    <property type="match status" value="1"/>
</dbReference>
<dbReference type="Gene3D" id="3.40.50.80">
    <property type="entry name" value="Nucleotide-binding domain of ferredoxin-NADP reductase (FNR) module"/>
    <property type="match status" value="1"/>
</dbReference>
<dbReference type="GO" id="GO:0051537">
    <property type="term" value="F:2 iron, 2 sulfur cluster binding"/>
    <property type="evidence" value="ECO:0007669"/>
    <property type="project" value="UniProtKB-KW"/>
</dbReference>
<dbReference type="GO" id="GO:0016491">
    <property type="term" value="F:oxidoreductase activity"/>
    <property type="evidence" value="ECO:0007669"/>
    <property type="project" value="UniProtKB-KW"/>
</dbReference>
<dbReference type="AlphaFoldDB" id="A0A0D8FXV0"/>
<dbReference type="PROSITE" id="PS00198">
    <property type="entry name" value="4FE4S_FER_1"/>
    <property type="match status" value="2"/>
</dbReference>
<dbReference type="SUPFAM" id="SSF63380">
    <property type="entry name" value="Riboflavin synthase domain-like"/>
    <property type="match status" value="1"/>
</dbReference>
<comment type="cofactor">
    <cofactor evidence="1">
        <name>FAD</name>
        <dbReference type="ChEBI" id="CHEBI:57692"/>
    </cofactor>
</comment>
<dbReference type="InterPro" id="IPR017900">
    <property type="entry name" value="4Fe4S_Fe_S_CS"/>
</dbReference>
<dbReference type="OrthoDB" id="9803397at2"/>
<dbReference type="Gene3D" id="2.40.30.10">
    <property type="entry name" value="Translation factors"/>
    <property type="match status" value="1"/>
</dbReference>
<dbReference type="InterPro" id="IPR001433">
    <property type="entry name" value="OxRdtase_FAD/NAD-bd"/>
</dbReference>
<evidence type="ECO:0000256" key="2">
    <source>
        <dbReference type="ARBA" id="ARBA00022630"/>
    </source>
</evidence>
<keyword evidence="7" id="KW-0408">Iron</keyword>
<dbReference type="Proteomes" id="UP000032336">
    <property type="component" value="Unassembled WGS sequence"/>
</dbReference>
<dbReference type="InterPro" id="IPR039261">
    <property type="entry name" value="FNR_nucleotide-bd"/>
</dbReference>
<dbReference type="eggNOG" id="COG0369">
    <property type="taxonomic scope" value="Bacteria"/>
</dbReference>
<keyword evidence="2 9" id="KW-0285">Flavoprotein</keyword>
<keyword evidence="5 9" id="KW-0521">NADP</keyword>
<dbReference type="PANTHER" id="PTHR43314">
    <property type="match status" value="1"/>
</dbReference>
<evidence type="ECO:0000256" key="8">
    <source>
        <dbReference type="ARBA" id="ARBA00023014"/>
    </source>
</evidence>
<accession>A0A0D8FXV0</accession>
<dbReference type="PIRSF" id="PIRSF000361">
    <property type="entry name" value="Frd-NADP+_RD"/>
    <property type="match status" value="1"/>
</dbReference>
<protein>
    <submittedName>
        <fullName evidence="13">Benzoyl-CoA oxygenase component A</fullName>
        <ecNumber evidence="13">1.14.12.21</ecNumber>
    </submittedName>
</protein>
<dbReference type="InterPro" id="IPR017927">
    <property type="entry name" value="FAD-bd_FR_type"/>
</dbReference>
<feature type="binding site" evidence="10">
    <location>
        <position position="197"/>
    </location>
    <ligand>
        <name>NADP(+)</name>
        <dbReference type="ChEBI" id="CHEBI:58349"/>
    </ligand>
</feature>
<feature type="domain" description="4Fe-4S ferredoxin-type" evidence="11">
    <location>
        <begin position="40"/>
        <end position="67"/>
    </location>
</feature>
<dbReference type="STRING" id="1121877.FEAC_00400"/>
<dbReference type="PATRIC" id="fig|1121877.4.peg.45"/>
<evidence type="ECO:0000313" key="14">
    <source>
        <dbReference type="Proteomes" id="UP000032336"/>
    </source>
</evidence>
<evidence type="ECO:0000313" key="13">
    <source>
        <dbReference type="EMBL" id="KJE78050.1"/>
    </source>
</evidence>
<keyword evidence="14" id="KW-1185">Reference proteome</keyword>
<dbReference type="NCBIfam" id="TIGR03224">
    <property type="entry name" value="benzo_boxA"/>
    <property type="match status" value="1"/>
</dbReference>
<dbReference type="PRINTS" id="PR00371">
    <property type="entry name" value="FPNCR"/>
</dbReference>
<dbReference type="PROSITE" id="PS51379">
    <property type="entry name" value="4FE4S_FER_2"/>
    <property type="match status" value="2"/>
</dbReference>
<evidence type="ECO:0000256" key="9">
    <source>
        <dbReference type="PIRNR" id="PIRNR000361"/>
    </source>
</evidence>
<evidence type="ECO:0000256" key="6">
    <source>
        <dbReference type="ARBA" id="ARBA00023002"/>
    </source>
</evidence>
<keyword evidence="3" id="KW-0479">Metal-binding</keyword>
<feature type="binding site" evidence="10">
    <location>
        <begin position="326"/>
        <end position="327"/>
    </location>
    <ligand>
        <name>NADP(+)</name>
        <dbReference type="ChEBI" id="CHEBI:58349"/>
    </ligand>
</feature>
<dbReference type="SUPFAM" id="SSF54862">
    <property type="entry name" value="4Fe-4S ferredoxins"/>
    <property type="match status" value="1"/>
</dbReference>
<feature type="domain" description="4Fe-4S ferredoxin-type" evidence="11">
    <location>
        <begin position="9"/>
        <end position="38"/>
    </location>
</feature>
<comment type="caution">
    <text evidence="13">The sequence shown here is derived from an EMBL/GenBank/DDBJ whole genome shotgun (WGS) entry which is preliminary data.</text>
</comment>
<feature type="binding site" evidence="10">
    <location>
        <position position="397"/>
    </location>
    <ligand>
        <name>NADP(+)</name>
        <dbReference type="ChEBI" id="CHEBI:58349"/>
    </ligand>
</feature>
<keyword evidence="6 9" id="KW-0560">Oxidoreductase</keyword>
<evidence type="ECO:0000259" key="12">
    <source>
        <dbReference type="PROSITE" id="PS51384"/>
    </source>
</evidence>
<reference evidence="13 14" key="1">
    <citation type="submission" date="2015-01" db="EMBL/GenBank/DDBJ databases">
        <title>Draft genome of the acidophilic iron oxidizer Ferrimicrobium acidiphilum strain T23.</title>
        <authorList>
            <person name="Poehlein A."/>
            <person name="Eisen S."/>
            <person name="Schloemann M."/>
            <person name="Johnson B.D."/>
            <person name="Daniel R."/>
            <person name="Muehling M."/>
        </authorList>
    </citation>
    <scope>NUCLEOTIDE SEQUENCE [LARGE SCALE GENOMIC DNA]</scope>
    <source>
        <strain evidence="13 14">T23</strain>
    </source>
</reference>
<organism evidence="13 14">
    <name type="scientific">Ferrimicrobium acidiphilum DSM 19497</name>
    <dbReference type="NCBI Taxonomy" id="1121877"/>
    <lineage>
        <taxon>Bacteria</taxon>
        <taxon>Bacillati</taxon>
        <taxon>Actinomycetota</taxon>
        <taxon>Acidimicrobiia</taxon>
        <taxon>Acidimicrobiales</taxon>
        <taxon>Acidimicrobiaceae</taxon>
        <taxon>Ferrimicrobium</taxon>
    </lineage>
</organism>
<dbReference type="InterPro" id="IPR015701">
    <property type="entry name" value="FNR"/>
</dbReference>
<dbReference type="Pfam" id="PF00037">
    <property type="entry name" value="Fer4"/>
    <property type="match status" value="1"/>
</dbReference>
<dbReference type="PIRSF" id="PIRSF501177">
    <property type="entry name" value="BoxA"/>
    <property type="match status" value="1"/>
</dbReference>
<feature type="binding site" evidence="10">
    <location>
        <position position="270"/>
    </location>
    <ligand>
        <name>NADP(+)</name>
        <dbReference type="ChEBI" id="CHEBI:58349"/>
    </ligand>
</feature>
<dbReference type="InterPro" id="IPR001709">
    <property type="entry name" value="Flavoprot_Pyr_Nucl_cyt_Rdtase"/>
</dbReference>
<dbReference type="InterPro" id="IPR017938">
    <property type="entry name" value="Riboflavin_synthase-like_b-brl"/>
</dbReference>
<dbReference type="RefSeq" id="WP_035388154.1">
    <property type="nucleotide sequence ID" value="NZ_JQKF01000001.1"/>
</dbReference>
<dbReference type="Gene3D" id="3.30.70.20">
    <property type="match status" value="1"/>
</dbReference>
<dbReference type="SUPFAM" id="SSF52343">
    <property type="entry name" value="Ferredoxin reductase-like, C-terminal NADP-linked domain"/>
    <property type="match status" value="1"/>
</dbReference>
<evidence type="ECO:0000259" key="11">
    <source>
        <dbReference type="PROSITE" id="PS51379"/>
    </source>
</evidence>
<keyword evidence="8" id="KW-0411">Iron-sulfur</keyword>
<keyword evidence="4 9" id="KW-0274">FAD</keyword>
<evidence type="ECO:0000256" key="7">
    <source>
        <dbReference type="ARBA" id="ARBA00023004"/>
    </source>
</evidence>
<dbReference type="GeneID" id="78371401"/>
<evidence type="ECO:0000256" key="3">
    <source>
        <dbReference type="ARBA" id="ARBA00022723"/>
    </source>
</evidence>
<evidence type="ECO:0000256" key="4">
    <source>
        <dbReference type="ARBA" id="ARBA00022827"/>
    </source>
</evidence>
<evidence type="ECO:0000256" key="5">
    <source>
        <dbReference type="ARBA" id="ARBA00022857"/>
    </source>
</evidence>
<dbReference type="EMBL" id="JXUW01000001">
    <property type="protein sequence ID" value="KJE78050.1"/>
    <property type="molecule type" value="Genomic_DNA"/>
</dbReference>
<sequence>MTITSGLLRQHLIDPEVCIRCNTCEETCPIDAITHNDDNYVVDPNICASCGDCLGPCPTGAIDSWRIVTTPHPIEAQLGWDLLPDDAEEVVDQEHEFSLTDNDVQALLDVAHQSAPRAVAPASASAPHLNIATRRSPMTATVTGNYRITAANTESDVHHIVLDLGAQAFPILEGQSVGVIPPASTDTSQNSVIRLYSVCSPRDGERPAHNNLALTVKRVADNGHGQPGLVSNYLCDLSKGDEVVLVGPFGDSFLMPTDPASNLIMICTGTGSAPFRAMTEYHRRHLPAGPGRLMLFFGARTRAELPYFGPLMQLKPSLIDIELCLSREPELPSRHVQDGLRDRIEDLCELLNQDQTYLYLCGVKGMENSVRSVLAETIEDWGARELRLTAEGRLHIETY</sequence>
<feature type="domain" description="FAD-binding FR-type" evidence="12">
    <location>
        <begin position="135"/>
        <end position="255"/>
    </location>
</feature>
<dbReference type="EC" id="1.14.12.21" evidence="13"/>